<dbReference type="Proteomes" id="UP000663889">
    <property type="component" value="Unassembled WGS sequence"/>
</dbReference>
<evidence type="ECO:0000313" key="9">
    <source>
        <dbReference type="Proteomes" id="UP000663882"/>
    </source>
</evidence>
<dbReference type="EMBL" id="CAJNOO010003584">
    <property type="protein sequence ID" value="CAF1345173.1"/>
    <property type="molecule type" value="Genomic_DNA"/>
</dbReference>
<dbReference type="Proteomes" id="UP000663870">
    <property type="component" value="Unassembled WGS sequence"/>
</dbReference>
<dbReference type="Proteomes" id="UP000663882">
    <property type="component" value="Unassembled WGS sequence"/>
</dbReference>
<dbReference type="EMBL" id="CAJNOU010002798">
    <property type="protein sequence ID" value="CAF1350252.1"/>
    <property type="molecule type" value="Genomic_DNA"/>
</dbReference>
<proteinExistence type="predicted"/>
<organism evidence="3 9">
    <name type="scientific">Rotaria sordida</name>
    <dbReference type="NCBI Taxonomy" id="392033"/>
    <lineage>
        <taxon>Eukaryota</taxon>
        <taxon>Metazoa</taxon>
        <taxon>Spiralia</taxon>
        <taxon>Gnathifera</taxon>
        <taxon>Rotifera</taxon>
        <taxon>Eurotatoria</taxon>
        <taxon>Bdelloidea</taxon>
        <taxon>Philodinida</taxon>
        <taxon>Philodinidae</taxon>
        <taxon>Rotaria</taxon>
    </lineage>
</organism>
<name>A0A815H000_9BILA</name>
<dbReference type="Proteomes" id="UP000663836">
    <property type="component" value="Unassembled WGS sequence"/>
</dbReference>
<dbReference type="EMBL" id="CAJOAX010015999">
    <property type="protein sequence ID" value="CAF4160674.1"/>
    <property type="molecule type" value="Genomic_DNA"/>
</dbReference>
<dbReference type="Proteomes" id="UP000663864">
    <property type="component" value="Unassembled WGS sequence"/>
</dbReference>
<accession>A0A815H000</accession>
<dbReference type="Proteomes" id="UP000663823">
    <property type="component" value="Unassembled WGS sequence"/>
</dbReference>
<evidence type="ECO:0000313" key="7">
    <source>
        <dbReference type="EMBL" id="CAF4160674.1"/>
    </source>
</evidence>
<evidence type="ECO:0000313" key="6">
    <source>
        <dbReference type="EMBL" id="CAF3671746.1"/>
    </source>
</evidence>
<sequence length="96" mass="11228">MQQQMRRVQIDNQSINSVGLEEEEQHWNYRPLIAIIVAPTTQLRLDEEGKVKIDALCGLAFNLVTNISLIPDHHMDIDFYLQISTEDLIRLFFILF</sequence>
<evidence type="ECO:0000313" key="1">
    <source>
        <dbReference type="EMBL" id="CAF1145794.1"/>
    </source>
</evidence>
<dbReference type="EMBL" id="CAJOBD010000455">
    <property type="protein sequence ID" value="CAF3671746.1"/>
    <property type="molecule type" value="Genomic_DNA"/>
</dbReference>
<gene>
    <name evidence="6" type="ORF">JBS370_LOCUS7585</name>
    <name evidence="5" type="ORF">JXQ802_LOCUS33592</name>
    <name evidence="7" type="ORF">OTI717_LOCUS36700</name>
    <name evidence="1" type="ORF">PYM288_LOCUS21954</name>
    <name evidence="3" type="ORF">RFH988_LOCUS31998</name>
    <name evidence="4" type="ORF">SEV965_LOCUS28825</name>
    <name evidence="2" type="ORF">ZHD862_LOCUS20684</name>
</gene>
<dbReference type="Proteomes" id="UP000663854">
    <property type="component" value="Unassembled WGS sequence"/>
</dbReference>
<dbReference type="AlphaFoldDB" id="A0A815H000"/>
<dbReference type="EMBL" id="CAJNOT010001189">
    <property type="protein sequence ID" value="CAF1160963.1"/>
    <property type="molecule type" value="Genomic_DNA"/>
</dbReference>
<evidence type="ECO:0000313" key="3">
    <source>
        <dbReference type="EMBL" id="CAF1345173.1"/>
    </source>
</evidence>
<evidence type="ECO:0000313" key="4">
    <source>
        <dbReference type="EMBL" id="CAF1350252.1"/>
    </source>
</evidence>
<dbReference type="EMBL" id="CAJNOL010001544">
    <property type="protein sequence ID" value="CAF1379437.1"/>
    <property type="molecule type" value="Genomic_DNA"/>
</dbReference>
<dbReference type="EMBL" id="CAJNOH010000904">
    <property type="protein sequence ID" value="CAF1145794.1"/>
    <property type="molecule type" value="Genomic_DNA"/>
</dbReference>
<reference evidence="3" key="1">
    <citation type="submission" date="2021-02" db="EMBL/GenBank/DDBJ databases">
        <authorList>
            <person name="Nowell W R."/>
        </authorList>
    </citation>
    <scope>NUCLEOTIDE SEQUENCE</scope>
</reference>
<dbReference type="OrthoDB" id="66977at2759"/>
<protein>
    <submittedName>
        <fullName evidence="3">Uncharacterized protein</fullName>
    </submittedName>
</protein>
<evidence type="ECO:0000313" key="8">
    <source>
        <dbReference type="Proteomes" id="UP000663870"/>
    </source>
</evidence>
<keyword evidence="8" id="KW-1185">Reference proteome</keyword>
<comment type="caution">
    <text evidence="3">The sequence shown here is derived from an EMBL/GenBank/DDBJ whole genome shotgun (WGS) entry which is preliminary data.</text>
</comment>
<evidence type="ECO:0000313" key="2">
    <source>
        <dbReference type="EMBL" id="CAF1160963.1"/>
    </source>
</evidence>
<evidence type="ECO:0000313" key="5">
    <source>
        <dbReference type="EMBL" id="CAF1379437.1"/>
    </source>
</evidence>